<reference evidence="1" key="1">
    <citation type="submission" date="2020-10" db="EMBL/GenBank/DDBJ databases">
        <authorList>
            <person name="Gilroy R."/>
        </authorList>
    </citation>
    <scope>NUCLEOTIDE SEQUENCE</scope>
    <source>
        <strain evidence="1">CHK123-3438</strain>
    </source>
</reference>
<proteinExistence type="predicted"/>
<dbReference type="Proteomes" id="UP000886860">
    <property type="component" value="Unassembled WGS sequence"/>
</dbReference>
<accession>A0A9D1KDV4</accession>
<organism evidence="1 2">
    <name type="scientific">Candidatus Caccovicinus merdipullorum</name>
    <dbReference type="NCBI Taxonomy" id="2840724"/>
    <lineage>
        <taxon>Bacteria</taxon>
        <taxon>Bacillati</taxon>
        <taxon>Bacillota</taxon>
        <taxon>Clostridia</taxon>
        <taxon>Eubacteriales</taxon>
        <taxon>Candidatus Caccovicinus</taxon>
    </lineage>
</organism>
<sequence>MKEYGGYIQLDSSTGQEYYQGSQILALNSGRTALRFLIRAREIKNLLIPSFCCDTVREACEAEGISWEYYATGPDLHPILTDKEKPGQWLYLVNLYGILDDAKIRSIHKKYPQMIADYTHAFFQQPLPDVDTLYSCRKFFGVADGAYISLKQTEDDRASFIFSMYQSLPLDASHDRMHFLLGRYEGAASDFYEEYAENNEIFSREPIKQMSPLTHNLLRAVDYEMVCSRRSQNFHYLNERLAPFNRLTLPDIPGAYAYPFWPKETLPQGTDLRREMIRRKVYVPCLWPDVKENALEEEMAQNILPLPVDQRYVDGDMEEILRRLAEGWGKGM</sequence>
<reference evidence="1" key="2">
    <citation type="journal article" date="2021" name="PeerJ">
        <title>Extensive microbial diversity within the chicken gut microbiome revealed by metagenomics and culture.</title>
        <authorList>
            <person name="Gilroy R."/>
            <person name="Ravi A."/>
            <person name="Getino M."/>
            <person name="Pursley I."/>
            <person name="Horton D.L."/>
            <person name="Alikhan N.F."/>
            <person name="Baker D."/>
            <person name="Gharbi K."/>
            <person name="Hall N."/>
            <person name="Watson M."/>
            <person name="Adriaenssens E.M."/>
            <person name="Foster-Nyarko E."/>
            <person name="Jarju S."/>
            <person name="Secka A."/>
            <person name="Antonio M."/>
            <person name="Oren A."/>
            <person name="Chaudhuri R.R."/>
            <person name="La Ragione R."/>
            <person name="Hildebrand F."/>
            <person name="Pallen M.J."/>
        </authorList>
    </citation>
    <scope>NUCLEOTIDE SEQUENCE</scope>
    <source>
        <strain evidence="1">CHK123-3438</strain>
    </source>
</reference>
<evidence type="ECO:0000313" key="2">
    <source>
        <dbReference type="Proteomes" id="UP000886860"/>
    </source>
</evidence>
<protein>
    <recommendedName>
        <fullName evidence="3">DegT/DnrJ/EryC1/StrS aminotransferase family protein</fullName>
    </recommendedName>
</protein>
<dbReference type="AlphaFoldDB" id="A0A9D1KDV4"/>
<evidence type="ECO:0008006" key="3">
    <source>
        <dbReference type="Google" id="ProtNLM"/>
    </source>
</evidence>
<gene>
    <name evidence="1" type="ORF">IAB60_01745</name>
</gene>
<evidence type="ECO:0000313" key="1">
    <source>
        <dbReference type="EMBL" id="HIT40813.1"/>
    </source>
</evidence>
<dbReference type="SUPFAM" id="SSF53383">
    <property type="entry name" value="PLP-dependent transferases"/>
    <property type="match status" value="1"/>
</dbReference>
<dbReference type="EMBL" id="DVKS01000033">
    <property type="protein sequence ID" value="HIT40813.1"/>
    <property type="molecule type" value="Genomic_DNA"/>
</dbReference>
<name>A0A9D1KDV4_9FIRM</name>
<dbReference type="InterPro" id="IPR015424">
    <property type="entry name" value="PyrdxlP-dep_Trfase"/>
</dbReference>
<comment type="caution">
    <text evidence="1">The sequence shown here is derived from an EMBL/GenBank/DDBJ whole genome shotgun (WGS) entry which is preliminary data.</text>
</comment>